<dbReference type="GO" id="GO:0003676">
    <property type="term" value="F:nucleic acid binding"/>
    <property type="evidence" value="ECO:0007669"/>
    <property type="project" value="InterPro"/>
</dbReference>
<accession>A0A093UWZ7</accession>
<comment type="caution">
    <text evidence="7">The sequence shown here is derived from an EMBL/GenBank/DDBJ whole genome shotgun (WGS) entry which is preliminary data.</text>
</comment>
<dbReference type="PANTHER" id="PTHR12801:SF114">
    <property type="entry name" value="EXONUCLEASE, PUTATIVE (AFU_ORTHOLOGUE AFUA_7G00870)-RELATED"/>
    <property type="match status" value="1"/>
</dbReference>
<dbReference type="InterPro" id="IPR036397">
    <property type="entry name" value="RNaseH_sf"/>
</dbReference>
<dbReference type="PROSITE" id="PS00028">
    <property type="entry name" value="ZINC_FINGER_C2H2_1"/>
    <property type="match status" value="1"/>
</dbReference>
<dbReference type="SUPFAM" id="SSF57667">
    <property type="entry name" value="beta-beta-alpha zinc fingers"/>
    <property type="match status" value="1"/>
</dbReference>
<name>A0A093UWZ7_TALMA</name>
<dbReference type="GO" id="GO:0008270">
    <property type="term" value="F:zinc ion binding"/>
    <property type="evidence" value="ECO:0007669"/>
    <property type="project" value="UniProtKB-KW"/>
</dbReference>
<sequence length="542" mass="60859">MEENPPSRIAILKRKGRPTQKKQQPDTDNKSYICQICNRGFSSSIALRSHCSATKHQVRCSVCDKGFATDEALHQHSRIHMVDAMVDISSVSNVEKVVTLQEVGEKSIEPLNQAVPPSLSESVTIQGIANMSLNDSNFQQMLVAQEQEVVQKRGLMHKSNTYTLLPDTEQKAIHSALLAACHTIEVLDAEQYTLQQGLTERKIHTNVPYSEFRQTPQTFGQPKRKIVAIDCEMVGLWKNVACVALLCAVDVLTGEILLNTYVDPVSKVHAWRSTVSGVTRKSMSEAIEQGQALRGWAAAREALWEYIDAETIIIGHALQNDLNVLGIFHSRIVDTAILASQAVFPEIQSKRFPESYGLKRLLLSWLKMMIQTGKKGHDCLEDTFATRELAIWCARNPDVLKSWGSQMRVVYETRKLALQRAREEAKKRAKEDVEKDAQNDTGKVATTDVKGDVKKVYRKEIGTDAGKNTRKYFNKDVNKDIKYAKPDVKRYVRKDFKKDGRKYVKDGSRKEAGKETKQGARDPVKVDTEQDATKGVKTDAGK</sequence>
<evidence type="ECO:0000259" key="6">
    <source>
        <dbReference type="PROSITE" id="PS50157"/>
    </source>
</evidence>
<dbReference type="GO" id="GO:0004527">
    <property type="term" value="F:exonuclease activity"/>
    <property type="evidence" value="ECO:0007669"/>
    <property type="project" value="UniProtKB-KW"/>
</dbReference>
<dbReference type="AlphaFoldDB" id="A0A093UWZ7"/>
<dbReference type="SMART" id="SM00479">
    <property type="entry name" value="EXOIII"/>
    <property type="match status" value="1"/>
</dbReference>
<dbReference type="InterPro" id="IPR013520">
    <property type="entry name" value="Ribonucl_H"/>
</dbReference>
<feature type="domain" description="C2H2-type" evidence="6">
    <location>
        <begin position="58"/>
        <end position="85"/>
    </location>
</feature>
<dbReference type="Gene3D" id="3.30.420.10">
    <property type="entry name" value="Ribonuclease H-like superfamily/Ribonuclease H"/>
    <property type="match status" value="1"/>
</dbReference>
<dbReference type="SUPFAM" id="SSF53098">
    <property type="entry name" value="Ribonuclease H-like"/>
    <property type="match status" value="1"/>
</dbReference>
<evidence type="ECO:0000256" key="2">
    <source>
        <dbReference type="ARBA" id="ARBA00022801"/>
    </source>
</evidence>
<dbReference type="GO" id="GO:0000027">
    <property type="term" value="P:ribosomal large subunit assembly"/>
    <property type="evidence" value="ECO:0007669"/>
    <property type="project" value="TreeGrafter"/>
</dbReference>
<feature type="domain" description="C2H2-type" evidence="6">
    <location>
        <begin position="32"/>
        <end position="56"/>
    </location>
</feature>
<dbReference type="InterPro" id="IPR047021">
    <property type="entry name" value="REXO1/3/4-like"/>
</dbReference>
<dbReference type="EMBL" id="JPOX01000046">
    <property type="protein sequence ID" value="KFX42264.1"/>
    <property type="molecule type" value="Genomic_DNA"/>
</dbReference>
<keyword evidence="4" id="KW-0863">Zinc-finger</keyword>
<keyword evidence="2" id="KW-0378">Hydrolase</keyword>
<evidence type="ECO:0000256" key="4">
    <source>
        <dbReference type="PROSITE-ProRule" id="PRU00042"/>
    </source>
</evidence>
<dbReference type="SMART" id="SM00355">
    <property type="entry name" value="ZnF_C2H2"/>
    <property type="match status" value="2"/>
</dbReference>
<evidence type="ECO:0000313" key="7">
    <source>
        <dbReference type="EMBL" id="KFX42264.1"/>
    </source>
</evidence>
<keyword evidence="4" id="KW-0479">Metal-binding</keyword>
<dbReference type="Pfam" id="PF00929">
    <property type="entry name" value="RNase_T"/>
    <property type="match status" value="1"/>
</dbReference>
<evidence type="ECO:0000256" key="3">
    <source>
        <dbReference type="ARBA" id="ARBA00022839"/>
    </source>
</evidence>
<dbReference type="HOGENOM" id="CLU_036102_0_0_1"/>
<dbReference type="InterPro" id="IPR036236">
    <property type="entry name" value="Znf_C2H2_sf"/>
</dbReference>
<keyword evidence="4" id="KW-0862">Zinc</keyword>
<dbReference type="Pfam" id="PF12874">
    <property type="entry name" value="zf-met"/>
    <property type="match status" value="1"/>
</dbReference>
<feature type="region of interest" description="Disordered" evidence="5">
    <location>
        <begin position="1"/>
        <end position="28"/>
    </location>
</feature>
<gene>
    <name evidence="7" type="ORF">GQ26_0460060</name>
</gene>
<organism evidence="7">
    <name type="scientific">Talaromyces marneffei PM1</name>
    <dbReference type="NCBI Taxonomy" id="1077442"/>
    <lineage>
        <taxon>Eukaryota</taxon>
        <taxon>Fungi</taxon>
        <taxon>Dikarya</taxon>
        <taxon>Ascomycota</taxon>
        <taxon>Pezizomycotina</taxon>
        <taxon>Eurotiomycetes</taxon>
        <taxon>Eurotiomycetidae</taxon>
        <taxon>Eurotiales</taxon>
        <taxon>Trichocomaceae</taxon>
        <taxon>Talaromyces</taxon>
        <taxon>Talaromyces sect. Talaromyces</taxon>
    </lineage>
</organism>
<keyword evidence="3 7" id="KW-0269">Exonuclease</keyword>
<dbReference type="Gene3D" id="3.30.160.60">
    <property type="entry name" value="Classic Zinc Finger"/>
    <property type="match status" value="1"/>
</dbReference>
<evidence type="ECO:0000256" key="5">
    <source>
        <dbReference type="SAM" id="MobiDB-lite"/>
    </source>
</evidence>
<feature type="compositionally biased region" description="Basic residues" evidence="5">
    <location>
        <begin position="11"/>
        <end position="20"/>
    </location>
</feature>
<evidence type="ECO:0000256" key="1">
    <source>
        <dbReference type="ARBA" id="ARBA00022722"/>
    </source>
</evidence>
<reference evidence="7" key="1">
    <citation type="journal article" date="2014" name="PLoS Genet.">
        <title>Signature Gene Expression Reveals Novel Clues to the Molecular Mechanisms of Dimorphic Transition in Penicillium marneffei.</title>
        <authorList>
            <person name="Yang E."/>
            <person name="Wang G."/>
            <person name="Cai J."/>
            <person name="Woo P.C."/>
            <person name="Lau S.K."/>
            <person name="Yuen K.-Y."/>
            <person name="Chow W.-N."/>
            <person name="Lin X."/>
        </authorList>
    </citation>
    <scope>NUCLEOTIDE SEQUENCE [LARGE SCALE GENOMIC DNA]</scope>
    <source>
        <strain evidence="7">PM1</strain>
    </source>
</reference>
<dbReference type="PANTHER" id="PTHR12801">
    <property type="entry name" value="RNA EXONUCLEASE REXO1 / RECO3 FAMILY MEMBER-RELATED"/>
    <property type="match status" value="1"/>
</dbReference>
<dbReference type="GO" id="GO:0006364">
    <property type="term" value="P:rRNA processing"/>
    <property type="evidence" value="ECO:0007669"/>
    <property type="project" value="TreeGrafter"/>
</dbReference>
<protein>
    <submittedName>
        <fullName evidence="7">RNA exonuclease 3</fullName>
    </submittedName>
</protein>
<keyword evidence="1" id="KW-0540">Nuclease</keyword>
<proteinExistence type="predicted"/>
<dbReference type="GO" id="GO:0005634">
    <property type="term" value="C:nucleus"/>
    <property type="evidence" value="ECO:0007669"/>
    <property type="project" value="TreeGrafter"/>
</dbReference>
<dbReference type="CDD" id="cd06137">
    <property type="entry name" value="DEDDh_RNase"/>
    <property type="match status" value="1"/>
</dbReference>
<dbReference type="PROSITE" id="PS50157">
    <property type="entry name" value="ZINC_FINGER_C2H2_2"/>
    <property type="match status" value="2"/>
</dbReference>
<dbReference type="eggNOG" id="KOG2248">
    <property type="taxonomic scope" value="Eukaryota"/>
</dbReference>
<feature type="region of interest" description="Disordered" evidence="5">
    <location>
        <begin position="499"/>
        <end position="542"/>
    </location>
</feature>
<dbReference type="InterPro" id="IPR013087">
    <property type="entry name" value="Znf_C2H2_type"/>
</dbReference>
<dbReference type="InterPro" id="IPR012337">
    <property type="entry name" value="RNaseH-like_sf"/>
</dbReference>